<keyword evidence="5" id="KW-1185">Reference proteome</keyword>
<feature type="region of interest" description="Disordered" evidence="1">
    <location>
        <begin position="538"/>
        <end position="619"/>
    </location>
</feature>
<evidence type="ECO:0000256" key="1">
    <source>
        <dbReference type="SAM" id="MobiDB-lite"/>
    </source>
</evidence>
<keyword evidence="2" id="KW-0472">Membrane</keyword>
<dbReference type="Proteomes" id="UP000005239">
    <property type="component" value="Unassembled WGS sequence"/>
</dbReference>
<reference evidence="4" key="2">
    <citation type="submission" date="2022-06" db="UniProtKB">
        <authorList>
            <consortium name="EnsemblMetazoa"/>
        </authorList>
    </citation>
    <scope>IDENTIFICATION</scope>
    <source>
        <strain evidence="4">PS312</strain>
    </source>
</reference>
<feature type="signal peptide" evidence="3">
    <location>
        <begin position="1"/>
        <end position="28"/>
    </location>
</feature>
<accession>A0A8R1YEW7</accession>
<feature type="transmembrane region" description="Helical" evidence="2">
    <location>
        <begin position="482"/>
        <end position="505"/>
    </location>
</feature>
<evidence type="ECO:0000313" key="4">
    <source>
        <dbReference type="EnsemblMetazoa" id="PPA14497.1"/>
    </source>
</evidence>
<evidence type="ECO:0000256" key="2">
    <source>
        <dbReference type="SAM" id="Phobius"/>
    </source>
</evidence>
<name>A0A2A6CII3_PRIPA</name>
<keyword evidence="2" id="KW-0812">Transmembrane</keyword>
<feature type="compositionally biased region" description="Basic and acidic residues" evidence="1">
    <location>
        <begin position="552"/>
        <end position="567"/>
    </location>
</feature>
<evidence type="ECO:0000256" key="3">
    <source>
        <dbReference type="SAM" id="SignalP"/>
    </source>
</evidence>
<sequence length="661" mass="73776">MRFSESGKVVTMHISLILICSLAQLASAGASLKDSGGCGTTYTCFVPQKCSKNHPTVTTMAASEVIKINHEYEKMILNDCDAIIRIYRYNDKKTYVSIESFQDTVKKIELIQKVVIDMHTNAVKDYSKFSCEIDSNGKTIAKSMNVVQVMKEITPGMLKCVFETTVNKDTIIPRPSGSTADPFLDTRDKLEIVISNGLAASSTLTTSDLSVNVRCDPENFGYLPPNDETKLYKKVSIDSGPDKYECEDKYTMEYKKKGSNDFIPAEKIVCDKDTIPTFAVYNKGDTTKVLFSESEDLEVRCVADAKFFCKYKPKVKANETSLILEEKTEGNSLKCPLEKPYFVIVGEIDEYYPKKNPEFKCMAFGEGAAYWTINFEEIYTEDGLTVYCTNKLKCSKPISANAVVDGTLGSDTFPKCFKHGTLKTADGKVATNFTCDDSIGVFKYTAEGAPKTIDDTTKFICEYPKPEEPKTFDDATKAKIHIGLYVAIGVSVSVIIGSCVVSSVCMKRKMKRKKKEYLAEELRNIQYMTREEKALIRKNEAKVKKQNPQQKSGEKSKTGEKDEKMEQLKGPTKTSQHQSMTKMGVTLNAKDQLSNRPDDKSGVLNDGSKKLATHPRLKGTHGLPKTALFKIFNLNERASLALMKEMDVKRKKGKLPADNEN</sequence>
<organism evidence="4 5">
    <name type="scientific">Pristionchus pacificus</name>
    <name type="common">Parasitic nematode worm</name>
    <dbReference type="NCBI Taxonomy" id="54126"/>
    <lineage>
        <taxon>Eukaryota</taxon>
        <taxon>Metazoa</taxon>
        <taxon>Ecdysozoa</taxon>
        <taxon>Nematoda</taxon>
        <taxon>Chromadorea</taxon>
        <taxon>Rhabditida</taxon>
        <taxon>Rhabditina</taxon>
        <taxon>Diplogasteromorpha</taxon>
        <taxon>Diplogasteroidea</taxon>
        <taxon>Neodiplogasteridae</taxon>
        <taxon>Pristionchus</taxon>
    </lineage>
</organism>
<evidence type="ECO:0000313" key="5">
    <source>
        <dbReference type="Proteomes" id="UP000005239"/>
    </source>
</evidence>
<protein>
    <submittedName>
        <fullName evidence="4">Uncharacterized protein</fullName>
    </submittedName>
</protein>
<reference evidence="5" key="1">
    <citation type="journal article" date="2008" name="Nat. Genet.">
        <title>The Pristionchus pacificus genome provides a unique perspective on nematode lifestyle and parasitism.</title>
        <authorList>
            <person name="Dieterich C."/>
            <person name="Clifton S.W."/>
            <person name="Schuster L.N."/>
            <person name="Chinwalla A."/>
            <person name="Delehaunty K."/>
            <person name="Dinkelacker I."/>
            <person name="Fulton L."/>
            <person name="Fulton R."/>
            <person name="Godfrey J."/>
            <person name="Minx P."/>
            <person name="Mitreva M."/>
            <person name="Roeseler W."/>
            <person name="Tian H."/>
            <person name="Witte H."/>
            <person name="Yang S.P."/>
            <person name="Wilson R.K."/>
            <person name="Sommer R.J."/>
        </authorList>
    </citation>
    <scope>NUCLEOTIDE SEQUENCE [LARGE SCALE GENOMIC DNA]</scope>
    <source>
        <strain evidence="5">PS312</strain>
    </source>
</reference>
<dbReference type="AlphaFoldDB" id="A0A2A6CII3"/>
<dbReference type="EnsemblMetazoa" id="PPA14497.1">
    <property type="protein sequence ID" value="PPA14497.1"/>
    <property type="gene ID" value="WBGene00104051"/>
</dbReference>
<proteinExistence type="predicted"/>
<gene>
    <name evidence="4" type="primary">WBGene00104051</name>
</gene>
<feature type="compositionally biased region" description="Polar residues" evidence="1">
    <location>
        <begin position="572"/>
        <end position="581"/>
    </location>
</feature>
<feature type="chain" id="PRO_5043377412" evidence="3">
    <location>
        <begin position="29"/>
        <end position="661"/>
    </location>
</feature>
<accession>A0A2A6CII3</accession>
<keyword evidence="2" id="KW-1133">Transmembrane helix</keyword>
<keyword evidence="3" id="KW-0732">Signal</keyword>